<protein>
    <submittedName>
        <fullName evidence="1">Uncharacterized protein</fullName>
    </submittedName>
</protein>
<reference evidence="1" key="1">
    <citation type="journal article" date="2010" name="Insect Mol. Biol.">
        <title>The draft genome sequence of Arsenophonus nasoniae, son-killer bacterium of Nasonia vitripennis, reveals genes associated with virulence and symbiosis.</title>
        <authorList>
            <person name="Wilkes T."/>
            <person name="Darby A.C."/>
            <person name="Choi J."/>
            <person name="Colborne J.K."/>
            <person name="Werren J.H."/>
            <person name="Hurst G.D.D."/>
        </authorList>
    </citation>
    <scope>NUCLEOTIDE SEQUENCE</scope>
</reference>
<accession>D2U0A5</accession>
<gene>
    <name evidence="1" type="ORF">ARN_19180</name>
</gene>
<organism evidence="1">
    <name type="scientific">Arsenophonus nasoniae</name>
    <name type="common">son-killer infecting Nasonia vitripennis</name>
    <dbReference type="NCBI Taxonomy" id="638"/>
    <lineage>
        <taxon>Bacteria</taxon>
        <taxon>Pseudomonadati</taxon>
        <taxon>Pseudomonadota</taxon>
        <taxon>Gammaproteobacteria</taxon>
        <taxon>Enterobacterales</taxon>
        <taxon>Morganellaceae</taxon>
        <taxon>Arsenophonus</taxon>
    </lineage>
</organism>
<name>D2U0A5_9GAMM</name>
<dbReference type="AlphaFoldDB" id="D2U0A5"/>
<evidence type="ECO:0000313" key="1">
    <source>
        <dbReference type="EMBL" id="CBA73707.1"/>
    </source>
</evidence>
<proteinExistence type="predicted"/>
<dbReference type="EMBL" id="FN545203">
    <property type="protein sequence ID" value="CBA73707.1"/>
    <property type="molecule type" value="Genomic_DNA"/>
</dbReference>
<sequence>MLSIIPFLDVAKTKKNTSMCAISIYSICECWWCKQKTPRFHVGLCTTGLFTVWIVRIHKKVVHQQNILNWLTTQAKKKTSQKRGEQKNN</sequence>